<evidence type="ECO:0000259" key="8">
    <source>
        <dbReference type="PROSITE" id="PS50850"/>
    </source>
</evidence>
<keyword evidence="2" id="KW-0813">Transport</keyword>
<dbReference type="PANTHER" id="PTHR23517">
    <property type="entry name" value="RESISTANCE PROTEIN MDTM, PUTATIVE-RELATED-RELATED"/>
    <property type="match status" value="1"/>
</dbReference>
<dbReference type="InterPro" id="IPR011701">
    <property type="entry name" value="MFS"/>
</dbReference>
<dbReference type="Proteomes" id="UP001327459">
    <property type="component" value="Chromosome"/>
</dbReference>
<feature type="transmembrane region" description="Helical" evidence="7">
    <location>
        <begin position="51"/>
        <end position="75"/>
    </location>
</feature>
<dbReference type="EMBL" id="CP140153">
    <property type="protein sequence ID" value="WQH16418.1"/>
    <property type="molecule type" value="Genomic_DNA"/>
</dbReference>
<dbReference type="Gene3D" id="1.20.1250.20">
    <property type="entry name" value="MFS general substrate transporter like domains"/>
    <property type="match status" value="2"/>
</dbReference>
<protein>
    <submittedName>
        <fullName evidence="9">MFS transporter</fullName>
    </submittedName>
</protein>
<evidence type="ECO:0000256" key="5">
    <source>
        <dbReference type="ARBA" id="ARBA00022989"/>
    </source>
</evidence>
<dbReference type="PROSITE" id="PS00216">
    <property type="entry name" value="SUGAR_TRANSPORT_1"/>
    <property type="match status" value="2"/>
</dbReference>
<evidence type="ECO:0000256" key="3">
    <source>
        <dbReference type="ARBA" id="ARBA00022475"/>
    </source>
</evidence>
<feature type="transmembrane region" description="Helical" evidence="7">
    <location>
        <begin position="247"/>
        <end position="266"/>
    </location>
</feature>
<reference evidence="9 10" key="1">
    <citation type="submission" date="2023-11" db="EMBL/GenBank/DDBJ databases">
        <title>MicrobeMod: A computational toolkit for identifying prokaryotic methylation and restriction-modification with nanopore sequencing.</title>
        <authorList>
            <person name="Crits-Christoph A."/>
            <person name="Kang S.C."/>
            <person name="Lee H."/>
            <person name="Ostrov N."/>
        </authorList>
    </citation>
    <scope>NUCLEOTIDE SEQUENCE [LARGE SCALE GENOMIC DNA]</scope>
    <source>
        <strain evidence="9 10">ATCC 49870</strain>
    </source>
</reference>
<dbReference type="CDD" id="cd17325">
    <property type="entry name" value="MFS_MdtG_SLC18_like"/>
    <property type="match status" value="1"/>
</dbReference>
<gene>
    <name evidence="9" type="ORF">SR882_00550</name>
</gene>
<feature type="transmembrane region" description="Helical" evidence="7">
    <location>
        <begin position="327"/>
        <end position="351"/>
    </location>
</feature>
<feature type="transmembrane region" description="Helical" evidence="7">
    <location>
        <begin position="151"/>
        <end position="171"/>
    </location>
</feature>
<evidence type="ECO:0000256" key="1">
    <source>
        <dbReference type="ARBA" id="ARBA00004651"/>
    </source>
</evidence>
<dbReference type="PROSITE" id="PS50850">
    <property type="entry name" value="MFS"/>
    <property type="match status" value="1"/>
</dbReference>
<keyword evidence="4 7" id="KW-0812">Transmembrane</keyword>
<dbReference type="SUPFAM" id="SSF103473">
    <property type="entry name" value="MFS general substrate transporter"/>
    <property type="match status" value="1"/>
</dbReference>
<evidence type="ECO:0000313" key="9">
    <source>
        <dbReference type="EMBL" id="WQH16418.1"/>
    </source>
</evidence>
<sequence length="420" mass="44906">MSKFVDLTHGIAANRGQFVQFLLQVFFVGALVGMTRTVLPVLSESDFGLGAGAFTTLASFVVIFGVIKATLNLLAGRFSDRYGRKRVLVAGWLFAIPVPFLLLIADSWGWVLLATVFLGINQGLAWSMALNSKLDLTHAHQRGLVNGANEFAGYGGVAVAGYFAAIAAEQLGAREGLFWFGLVVIVLALALAIWMARDTLPWARAQQQAQERTRGNDKAPPTRSGLGFFLHATWGNRNLLAVNQAGLVEKFTDTIIWLFVPILLVARGADLVTTGFLVGIYGVVWGAGQLITGPASDRLGRRGLITCGMWLCGAGIIAIVLSHSAWAWGLALAVTGVGMAMLYPTLGAAVADYCEPVERAGILGVYRFWRDFGYAVGALALGLVATLTDGIEAGFWFVGLSMALSGLWVALGLAPRRQDR</sequence>
<dbReference type="PANTHER" id="PTHR23517:SF3">
    <property type="entry name" value="INTEGRAL MEMBRANE TRANSPORT PROTEIN"/>
    <property type="match status" value="1"/>
</dbReference>
<dbReference type="InterPro" id="IPR036259">
    <property type="entry name" value="MFS_trans_sf"/>
</dbReference>
<feature type="transmembrane region" description="Helical" evidence="7">
    <location>
        <begin position="394"/>
        <end position="414"/>
    </location>
</feature>
<keyword evidence="10" id="KW-1185">Reference proteome</keyword>
<keyword evidence="5 7" id="KW-1133">Transmembrane helix</keyword>
<feature type="transmembrane region" description="Helical" evidence="7">
    <location>
        <begin position="177"/>
        <end position="196"/>
    </location>
</feature>
<dbReference type="InterPro" id="IPR020846">
    <property type="entry name" value="MFS_dom"/>
</dbReference>
<feature type="transmembrane region" description="Helical" evidence="7">
    <location>
        <begin position="303"/>
        <end position="321"/>
    </location>
</feature>
<evidence type="ECO:0000256" key="4">
    <source>
        <dbReference type="ARBA" id="ARBA00022692"/>
    </source>
</evidence>
<organism evidence="9 10">
    <name type="scientific">Guyparkeria halophila</name>
    <dbReference type="NCBI Taxonomy" id="47960"/>
    <lineage>
        <taxon>Bacteria</taxon>
        <taxon>Pseudomonadati</taxon>
        <taxon>Pseudomonadota</taxon>
        <taxon>Gammaproteobacteria</taxon>
        <taxon>Chromatiales</taxon>
        <taxon>Thioalkalibacteraceae</taxon>
        <taxon>Guyparkeria</taxon>
    </lineage>
</organism>
<evidence type="ECO:0000313" key="10">
    <source>
        <dbReference type="Proteomes" id="UP001327459"/>
    </source>
</evidence>
<comment type="subcellular location">
    <subcellularLocation>
        <location evidence="1">Cell membrane</location>
        <topology evidence="1">Multi-pass membrane protein</topology>
    </subcellularLocation>
</comment>
<evidence type="ECO:0000256" key="6">
    <source>
        <dbReference type="ARBA" id="ARBA00023136"/>
    </source>
</evidence>
<evidence type="ECO:0000256" key="7">
    <source>
        <dbReference type="SAM" id="Phobius"/>
    </source>
</evidence>
<name>A0ABZ0YWK8_9GAMM</name>
<accession>A0ABZ0YWK8</accession>
<feature type="transmembrane region" description="Helical" evidence="7">
    <location>
        <begin position="110"/>
        <end position="130"/>
    </location>
</feature>
<feature type="transmembrane region" description="Helical" evidence="7">
    <location>
        <begin position="21"/>
        <end position="39"/>
    </location>
</feature>
<feature type="transmembrane region" description="Helical" evidence="7">
    <location>
        <begin position="272"/>
        <end position="291"/>
    </location>
</feature>
<dbReference type="InterPro" id="IPR005829">
    <property type="entry name" value="Sugar_transporter_CS"/>
</dbReference>
<dbReference type="RefSeq" id="WP_322521415.1">
    <property type="nucleotide sequence ID" value="NZ_CP140153.1"/>
</dbReference>
<dbReference type="InterPro" id="IPR050171">
    <property type="entry name" value="MFS_Transporters"/>
</dbReference>
<keyword evidence="6 7" id="KW-0472">Membrane</keyword>
<feature type="transmembrane region" description="Helical" evidence="7">
    <location>
        <begin position="87"/>
        <end position="104"/>
    </location>
</feature>
<feature type="domain" description="Major facilitator superfamily (MFS) profile" evidence="8">
    <location>
        <begin position="17"/>
        <end position="417"/>
    </location>
</feature>
<evidence type="ECO:0000256" key="2">
    <source>
        <dbReference type="ARBA" id="ARBA00022448"/>
    </source>
</evidence>
<feature type="transmembrane region" description="Helical" evidence="7">
    <location>
        <begin position="372"/>
        <end position="388"/>
    </location>
</feature>
<proteinExistence type="predicted"/>
<dbReference type="Pfam" id="PF07690">
    <property type="entry name" value="MFS_1"/>
    <property type="match status" value="2"/>
</dbReference>
<keyword evidence="3" id="KW-1003">Cell membrane</keyword>